<evidence type="ECO:0000313" key="2">
    <source>
        <dbReference type="EMBL" id="GGB01982.1"/>
    </source>
</evidence>
<dbReference type="PANTHER" id="PTHR12788">
    <property type="entry name" value="PROTEIN-TYROSINE SULFOTRANSFERASE 2"/>
    <property type="match status" value="1"/>
</dbReference>
<keyword evidence="1" id="KW-0808">Transferase</keyword>
<dbReference type="Pfam" id="PF13469">
    <property type="entry name" value="Sulfotransfer_3"/>
    <property type="match status" value="1"/>
</dbReference>
<dbReference type="SUPFAM" id="SSF52540">
    <property type="entry name" value="P-loop containing nucleoside triphosphate hydrolases"/>
    <property type="match status" value="1"/>
</dbReference>
<dbReference type="EMBL" id="BMDY01000007">
    <property type="protein sequence ID" value="GGB01982.1"/>
    <property type="molecule type" value="Genomic_DNA"/>
</dbReference>
<comment type="caution">
    <text evidence="2">The sequence shown here is derived from an EMBL/GenBank/DDBJ whole genome shotgun (WGS) entry which is preliminary data.</text>
</comment>
<proteinExistence type="predicted"/>
<dbReference type="PANTHER" id="PTHR12788:SF10">
    <property type="entry name" value="PROTEIN-TYROSINE SULFOTRANSFERASE"/>
    <property type="match status" value="1"/>
</dbReference>
<evidence type="ECO:0000313" key="3">
    <source>
        <dbReference type="Proteomes" id="UP000651977"/>
    </source>
</evidence>
<organism evidence="2 3">
    <name type="scientific">Agarivorans gilvus</name>
    <dbReference type="NCBI Taxonomy" id="680279"/>
    <lineage>
        <taxon>Bacteria</taxon>
        <taxon>Pseudomonadati</taxon>
        <taxon>Pseudomonadota</taxon>
        <taxon>Gammaproteobacteria</taxon>
        <taxon>Alteromonadales</taxon>
        <taxon>Alteromonadaceae</taxon>
        <taxon>Agarivorans</taxon>
    </lineage>
</organism>
<protein>
    <submittedName>
        <fullName evidence="2">Sulfotransferase</fullName>
    </submittedName>
</protein>
<dbReference type="Gene3D" id="1.25.40.10">
    <property type="entry name" value="Tetratricopeptide repeat domain"/>
    <property type="match status" value="1"/>
</dbReference>
<dbReference type="SUPFAM" id="SSF48452">
    <property type="entry name" value="TPR-like"/>
    <property type="match status" value="1"/>
</dbReference>
<sequence>MKPEQRQRIMEKAVKALQAGKFSQAFSTINKINQLKSQQNFQSLELAAYSLFQQQKFERARDAYQQALALCDNLQQRNNCYKNIGLAEQQLGLLQAAIASFEQCFTLIDGADNADIASPLGECYLAEGRFQQLSELCAKMRHWPGQLAKALALEISAAKLQNQRQQTLDGIEALLQHSALIEEWQVAFAIDTLMFIREHQRAEQLLQQAAIDYPNKSWIVYYRAELALRQKHPEQCIELLSDELINQLDFMRKKAAYKLRADAKDLLQDYSAAFNDYSAMAALNHQRAQMQSHQDLVAPYQKLDLNFIKQQPPLAQNDAEPEPVFMMGFNRSGTTLLENILDTQQRVIALSETRSLYSVGEAMSQQLNKRYPEDLATLSPSERQLLRQGYYDYIMELGFELKPDSVIVDKFPLYTVELPLILSLFPKAKIIFCLRHPADVCLSNFQQNSANNQQQAKLNRLADCFSYYQQVFTLFQRYQQQLDLNIHYVRYEDLVEDLEPQAEALFEFLNLSVCEDYRQFNQHAQQKIVMSASSNQVVEEIYQHSRYKWLNYQTQLQPHLAKVAQFVEQFAYPPLS</sequence>
<keyword evidence="3" id="KW-1185">Reference proteome</keyword>
<dbReference type="InterPro" id="IPR026634">
    <property type="entry name" value="TPST-like"/>
</dbReference>
<accession>A0ABQ1HZI0</accession>
<dbReference type="Proteomes" id="UP000651977">
    <property type="component" value="Unassembled WGS sequence"/>
</dbReference>
<reference evidence="3" key="1">
    <citation type="journal article" date="2019" name="Int. J. Syst. Evol. Microbiol.">
        <title>The Global Catalogue of Microorganisms (GCM) 10K type strain sequencing project: providing services to taxonomists for standard genome sequencing and annotation.</title>
        <authorList>
            <consortium name="The Broad Institute Genomics Platform"/>
            <consortium name="The Broad Institute Genome Sequencing Center for Infectious Disease"/>
            <person name="Wu L."/>
            <person name="Ma J."/>
        </authorList>
    </citation>
    <scope>NUCLEOTIDE SEQUENCE [LARGE SCALE GENOMIC DNA]</scope>
    <source>
        <strain evidence="3">CGMCC 1.10131</strain>
    </source>
</reference>
<dbReference type="InterPro" id="IPR027417">
    <property type="entry name" value="P-loop_NTPase"/>
</dbReference>
<dbReference type="InterPro" id="IPR011990">
    <property type="entry name" value="TPR-like_helical_dom_sf"/>
</dbReference>
<dbReference type="InterPro" id="IPR019734">
    <property type="entry name" value="TPR_rpt"/>
</dbReference>
<dbReference type="Gene3D" id="3.40.50.300">
    <property type="entry name" value="P-loop containing nucleotide triphosphate hydrolases"/>
    <property type="match status" value="1"/>
</dbReference>
<name>A0ABQ1HZI0_9ALTE</name>
<gene>
    <name evidence="2" type="ORF">GCM10007414_14020</name>
</gene>
<dbReference type="RefSeq" id="WP_055734491.1">
    <property type="nucleotide sequence ID" value="NZ_BMDY01000007.1"/>
</dbReference>
<evidence type="ECO:0000256" key="1">
    <source>
        <dbReference type="ARBA" id="ARBA00022679"/>
    </source>
</evidence>
<dbReference type="SMART" id="SM00028">
    <property type="entry name" value="TPR"/>
    <property type="match status" value="2"/>
</dbReference>